<dbReference type="AlphaFoldDB" id="A0A098TJN4"/>
<reference evidence="1 2" key="1">
    <citation type="journal article" date="2014" name="Mol. Ecol.">
        <title>Evolution of Synechococcus.</title>
        <authorList>
            <person name="Dvorak P."/>
            <person name="Casamatta D."/>
            <person name="Hasler P."/>
            <person name="Poulickova A."/>
            <person name="Ondrej V."/>
            <person name="Sanges R."/>
        </authorList>
    </citation>
    <scope>NUCLEOTIDE SEQUENCE [LARGE SCALE GENOMIC DNA]</scope>
    <source>
        <strain evidence="1 2">CAUP A 1101</strain>
    </source>
</reference>
<accession>A0A098TJN4</accession>
<keyword evidence="2" id="KW-1185">Reference proteome</keyword>
<comment type="caution">
    <text evidence="1">The sequence shown here is derived from an EMBL/GenBank/DDBJ whole genome shotgun (WGS) entry which is preliminary data.</text>
</comment>
<organism evidence="1 2">
    <name type="scientific">Neosynechococcus sphagnicola sy1</name>
    <dbReference type="NCBI Taxonomy" id="1497020"/>
    <lineage>
        <taxon>Bacteria</taxon>
        <taxon>Bacillati</taxon>
        <taxon>Cyanobacteriota</taxon>
        <taxon>Cyanophyceae</taxon>
        <taxon>Neosynechococcales</taxon>
        <taxon>Neosynechococcaceae</taxon>
        <taxon>Neosynechococcus</taxon>
    </lineage>
</organism>
<dbReference type="RefSeq" id="WP_204368608.1">
    <property type="nucleotide sequence ID" value="NZ_JJML01000026.1"/>
</dbReference>
<proteinExistence type="predicted"/>
<dbReference type="Proteomes" id="UP000030170">
    <property type="component" value="Unassembled WGS sequence"/>
</dbReference>
<dbReference type="STRING" id="1497020.DO97_08560"/>
<name>A0A098TJN4_9CYAN</name>
<sequence length="430" mass="49034">MTTQLNRYQRQSSNEEQQLYDHFLSLVQVEGPEQLLQRFRVLFVEGVGYPDAQISVALDKLTAAKTADQNFGYILNRCCHILINRWQARLGPSSQKAIPALIALFKSKPSRPVTEYARARTVRRLRDLVQQFTESEQYLTLHRLAQVTGEADISPTDNGALGNYIRRYPYLYEHCLLGEGSSAENQQIVRQLQTQAQAKFEQDLSQFLTCQVRHTQIARLGSPATANRIIQPVPNPTLLSDRELGFALKHFVGKVDGANTCRDLAQRFQVHAHQGGSYRGFKDDLYQYITAGVDTTYGKRQFNQRLYSFLKDSNPQYDAHKLNEFLMVRTCTNLLNFLVVESPQNPHHFVFVDLISNIGATLTTGLLLRVVLLCRKVKPYLEKRFAILFGHYESYTKVGVQWLVKALENMNIALATNFGKADFSSIHQII</sequence>
<dbReference type="EMBL" id="JJML01000026">
    <property type="protein sequence ID" value="KGF72426.1"/>
    <property type="molecule type" value="Genomic_DNA"/>
</dbReference>
<evidence type="ECO:0000313" key="1">
    <source>
        <dbReference type="EMBL" id="KGF72426.1"/>
    </source>
</evidence>
<gene>
    <name evidence="1" type="ORF">DO97_08560</name>
</gene>
<evidence type="ECO:0000313" key="2">
    <source>
        <dbReference type="Proteomes" id="UP000030170"/>
    </source>
</evidence>
<protein>
    <submittedName>
        <fullName evidence="1">Uncharacterized protein</fullName>
    </submittedName>
</protein>